<dbReference type="EMBL" id="OU015584">
    <property type="protein sequence ID" value="CAG5086053.1"/>
    <property type="molecule type" value="Genomic_DNA"/>
</dbReference>
<proteinExistence type="predicted"/>
<dbReference type="Pfam" id="PF13657">
    <property type="entry name" value="Couple_hipA"/>
    <property type="match status" value="1"/>
</dbReference>
<dbReference type="AlphaFoldDB" id="A0A916NE19"/>
<dbReference type="PANTHER" id="PTHR37419:SF6">
    <property type="entry name" value="KINASE HI_0665-RELATED"/>
    <property type="match status" value="1"/>
</dbReference>
<dbReference type="InterPro" id="IPR017508">
    <property type="entry name" value="HipA_N1"/>
</dbReference>
<keyword evidence="3" id="KW-1185">Reference proteome</keyword>
<evidence type="ECO:0000259" key="1">
    <source>
        <dbReference type="Pfam" id="PF13657"/>
    </source>
</evidence>
<feature type="domain" description="HipA N-terminal subdomain 1" evidence="1">
    <location>
        <begin position="5"/>
        <end position="102"/>
    </location>
</feature>
<dbReference type="RefSeq" id="WP_258543186.1">
    <property type="nucleotide sequence ID" value="NZ_OU015584.1"/>
</dbReference>
<evidence type="ECO:0000313" key="3">
    <source>
        <dbReference type="Proteomes" id="UP000683507"/>
    </source>
</evidence>
<evidence type="ECO:0000313" key="2">
    <source>
        <dbReference type="EMBL" id="CAG5086053.1"/>
    </source>
</evidence>
<dbReference type="GO" id="GO:0004674">
    <property type="term" value="F:protein serine/threonine kinase activity"/>
    <property type="evidence" value="ECO:0007669"/>
    <property type="project" value="TreeGrafter"/>
</dbReference>
<dbReference type="Proteomes" id="UP000683507">
    <property type="component" value="Chromosome"/>
</dbReference>
<dbReference type="NCBIfam" id="TIGR03071">
    <property type="entry name" value="couple_hipA"/>
    <property type="match status" value="1"/>
</dbReference>
<dbReference type="InterPro" id="IPR052028">
    <property type="entry name" value="HipA_Ser/Thr_kinase"/>
</dbReference>
<sequence>MRQGEVFYKDQLAGTITETDEGTFVFQYKEEYVKKHPKEFITFTMPVTNKPYTEKRLFPFFEGLIPEGWLLDIASKNWKINPNDRMGLLLACCQNCIGAVSVKPCLPDRQAIPEKDGE</sequence>
<dbReference type="PANTHER" id="PTHR37419">
    <property type="entry name" value="SERINE/THREONINE-PROTEIN KINASE TOXIN HIPA"/>
    <property type="match status" value="1"/>
</dbReference>
<reference evidence="2" key="1">
    <citation type="submission" date="2021-04" db="EMBL/GenBank/DDBJ databases">
        <authorList>
            <person name="Rodrigo-Torres L."/>
            <person name="Arahal R. D."/>
            <person name="Lucena T."/>
        </authorList>
    </citation>
    <scope>NUCLEOTIDE SEQUENCE</scope>
    <source>
        <strain evidence="2">AS29M-1</strain>
    </source>
</reference>
<name>A0A916NE19_9FLAO</name>
<dbReference type="KEGG" id="ptan:CRYO30217_02991"/>
<gene>
    <name evidence="2" type="ORF">CRYO30217_02991</name>
</gene>
<dbReference type="GO" id="GO:0005829">
    <property type="term" value="C:cytosol"/>
    <property type="evidence" value="ECO:0007669"/>
    <property type="project" value="TreeGrafter"/>
</dbReference>
<accession>A0A916NE19</accession>
<protein>
    <recommendedName>
        <fullName evidence="1">HipA N-terminal subdomain 1 domain-containing protein</fullName>
    </recommendedName>
</protein>
<organism evidence="2 3">
    <name type="scientific">Parvicella tangerina</name>
    <dbReference type="NCBI Taxonomy" id="2829795"/>
    <lineage>
        <taxon>Bacteria</taxon>
        <taxon>Pseudomonadati</taxon>
        <taxon>Bacteroidota</taxon>
        <taxon>Flavobacteriia</taxon>
        <taxon>Flavobacteriales</taxon>
        <taxon>Parvicellaceae</taxon>
        <taxon>Parvicella</taxon>
    </lineage>
</organism>